<gene>
    <name evidence="1" type="ORF">ABN611_33570</name>
</gene>
<dbReference type="AlphaFoldDB" id="A0AAU7TA76"/>
<accession>A0AAU7TA76</accession>
<reference evidence="1" key="1">
    <citation type="submission" date="2024-06" db="EMBL/GenBank/DDBJ databases">
        <title>Kribbella sp. strain HUAS MG21 genome sequences.</title>
        <authorList>
            <person name="Mo P."/>
        </authorList>
    </citation>
    <scope>NUCLEOTIDE SEQUENCE</scope>
    <source>
        <strain evidence="1">HUAS MG21</strain>
    </source>
</reference>
<dbReference type="Pfam" id="PF07920">
    <property type="entry name" value="DUF1684"/>
    <property type="match status" value="1"/>
</dbReference>
<protein>
    <submittedName>
        <fullName evidence="1">DUF1684 domain-containing protein</fullName>
    </submittedName>
</protein>
<name>A0AAU7TA76_9ACTN</name>
<dbReference type="PANTHER" id="PTHR41913">
    <property type="entry name" value="DUF1684 DOMAIN-CONTAINING PROTEIN"/>
    <property type="match status" value="1"/>
</dbReference>
<dbReference type="PANTHER" id="PTHR41913:SF1">
    <property type="entry name" value="DUF1684 DOMAIN-CONTAINING PROTEIN"/>
    <property type="match status" value="1"/>
</dbReference>
<organism evidence="1">
    <name type="scientific">Kribbella sp. HUAS MG21</name>
    <dbReference type="NCBI Taxonomy" id="3160966"/>
    <lineage>
        <taxon>Bacteria</taxon>
        <taxon>Bacillati</taxon>
        <taxon>Actinomycetota</taxon>
        <taxon>Actinomycetes</taxon>
        <taxon>Propionibacteriales</taxon>
        <taxon>Kribbellaceae</taxon>
        <taxon>Kribbella</taxon>
    </lineage>
</organism>
<dbReference type="EMBL" id="CP158165">
    <property type="protein sequence ID" value="XBV23484.1"/>
    <property type="molecule type" value="Genomic_DNA"/>
</dbReference>
<proteinExistence type="predicted"/>
<dbReference type="RefSeq" id="WP_350276315.1">
    <property type="nucleotide sequence ID" value="NZ_CP158165.1"/>
</dbReference>
<evidence type="ECO:0000313" key="1">
    <source>
        <dbReference type="EMBL" id="XBV23484.1"/>
    </source>
</evidence>
<dbReference type="InterPro" id="IPR012467">
    <property type="entry name" value="DUF1684"/>
</dbReference>
<sequence length="203" mass="21908">MEFAAPGLAVADWRREVFALYRSVRAEPDPAAAHALWQARRNELLTNHPASPVPPEQRATYPGARVAPYRSDLRFEATVDTGVEPFSWEFESASDGVIPFSRVGVLRLPIGDLDVWWLESYGGGLFVPVKDALAGRSTYGGGRYLIDTVKGADLGGDLARGRLVVDLNFAYNPSCAYSPEWTCPLAPATSTVGAELPVGELAG</sequence>